<protein>
    <submittedName>
        <fullName evidence="1">Uncharacterized protein</fullName>
    </submittedName>
</protein>
<accession>A0A8T4J2Z5</accession>
<gene>
    <name evidence="1" type="ORF">KDA82_39650</name>
</gene>
<dbReference type="EMBL" id="JAGSMN010002063">
    <property type="protein sequence ID" value="MBR7678956.1"/>
    <property type="molecule type" value="Genomic_DNA"/>
</dbReference>
<dbReference type="AlphaFoldDB" id="A0A8T4J2Z5"/>
<comment type="caution">
    <text evidence="1">The sequence shown here is derived from an EMBL/GenBank/DDBJ whole genome shotgun (WGS) entry which is preliminary data.</text>
</comment>
<reference evidence="1" key="1">
    <citation type="submission" date="2021-04" db="EMBL/GenBank/DDBJ databases">
        <title>Sequencing of actinobacteria type strains.</title>
        <authorList>
            <person name="Nguyen G.-S."/>
            <person name="Wentzel A."/>
        </authorList>
    </citation>
    <scope>NUCLEOTIDE SEQUENCE</scope>
    <source>
        <strain evidence="1">DSM 42095</strain>
    </source>
</reference>
<proteinExistence type="predicted"/>
<evidence type="ECO:0000313" key="1">
    <source>
        <dbReference type="EMBL" id="MBR7678956.1"/>
    </source>
</evidence>
<sequence>MNLHMSIVFPSEQLSLTPDFDLTSDYEVLVMDVCELLSETDCRFVMGGFGQDPWPVDVSYDLSSVMEQLPTAISDLRRRGEAVIDLYGQGVQRRLTFAPTGDLVNIRCSSDTRWQPDPAAEQVSYEEALRLLEGLKKDFRAAVERTSPTVAAAGPFAEW</sequence>
<evidence type="ECO:0000313" key="2">
    <source>
        <dbReference type="Proteomes" id="UP000675554"/>
    </source>
</evidence>
<keyword evidence="2" id="KW-1185">Reference proteome</keyword>
<organism evidence="1 2">
    <name type="scientific">Streptomyces daliensis</name>
    <dbReference type="NCBI Taxonomy" id="299421"/>
    <lineage>
        <taxon>Bacteria</taxon>
        <taxon>Bacillati</taxon>
        <taxon>Actinomycetota</taxon>
        <taxon>Actinomycetes</taxon>
        <taxon>Kitasatosporales</taxon>
        <taxon>Streptomycetaceae</taxon>
        <taxon>Streptomyces</taxon>
    </lineage>
</organism>
<name>A0A8T4J2Z5_9ACTN</name>
<dbReference type="Proteomes" id="UP000675554">
    <property type="component" value="Unassembled WGS sequence"/>
</dbReference>